<dbReference type="OrthoDB" id="2234316at2759"/>
<name>A0A8E2AZU6_9APHY</name>
<evidence type="ECO:0000256" key="3">
    <source>
        <dbReference type="ARBA" id="ARBA00022729"/>
    </source>
</evidence>
<protein>
    <recommendedName>
        <fullName evidence="2">Long chronological lifespan protein 2</fullName>
    </recommendedName>
</protein>
<evidence type="ECO:0000256" key="1">
    <source>
        <dbReference type="ARBA" id="ARBA00010545"/>
    </source>
</evidence>
<evidence type="ECO:0000313" key="5">
    <source>
        <dbReference type="EMBL" id="OCH92149.1"/>
    </source>
</evidence>
<organism evidence="5 6">
    <name type="scientific">Obba rivulosa</name>
    <dbReference type="NCBI Taxonomy" id="1052685"/>
    <lineage>
        <taxon>Eukaryota</taxon>
        <taxon>Fungi</taxon>
        <taxon>Dikarya</taxon>
        <taxon>Basidiomycota</taxon>
        <taxon>Agaricomycotina</taxon>
        <taxon>Agaricomycetes</taxon>
        <taxon>Polyporales</taxon>
        <taxon>Gelatoporiaceae</taxon>
        <taxon>Obba</taxon>
    </lineage>
</organism>
<accession>A0A8E2AZU6</accession>
<dbReference type="AlphaFoldDB" id="A0A8E2AZU6"/>
<gene>
    <name evidence="5" type="ORF">OBBRIDRAFT_727363</name>
</gene>
<dbReference type="EMBL" id="KV722373">
    <property type="protein sequence ID" value="OCH92149.1"/>
    <property type="molecule type" value="Genomic_DNA"/>
</dbReference>
<feature type="region of interest" description="Disordered" evidence="4">
    <location>
        <begin position="1"/>
        <end position="24"/>
    </location>
</feature>
<dbReference type="PANTHER" id="PTHR38425:SF1">
    <property type="entry name" value="LONG CHRONOLOGICAL LIFESPAN PROTEIN 2"/>
    <property type="match status" value="1"/>
</dbReference>
<dbReference type="InterPro" id="IPR034543">
    <property type="entry name" value="LCL2"/>
</dbReference>
<dbReference type="PANTHER" id="PTHR38425">
    <property type="entry name" value="LONG CHRONOLOGICAL LIFESPAN PROTEIN 2"/>
    <property type="match status" value="1"/>
</dbReference>
<evidence type="ECO:0000256" key="4">
    <source>
        <dbReference type="SAM" id="MobiDB-lite"/>
    </source>
</evidence>
<comment type="similarity">
    <text evidence="1">Belongs to the LCL2 family.</text>
</comment>
<evidence type="ECO:0000256" key="2">
    <source>
        <dbReference type="ARBA" id="ARBA00018534"/>
    </source>
</evidence>
<evidence type="ECO:0000313" key="6">
    <source>
        <dbReference type="Proteomes" id="UP000250043"/>
    </source>
</evidence>
<dbReference type="Proteomes" id="UP000250043">
    <property type="component" value="Unassembled WGS sequence"/>
</dbReference>
<reference evidence="5 6" key="1">
    <citation type="submission" date="2016-07" db="EMBL/GenBank/DDBJ databases">
        <title>Draft genome of the white-rot fungus Obba rivulosa 3A-2.</title>
        <authorList>
            <consortium name="DOE Joint Genome Institute"/>
            <person name="Miettinen O."/>
            <person name="Riley R."/>
            <person name="Acob R."/>
            <person name="Barry K."/>
            <person name="Cullen D."/>
            <person name="De Vries R."/>
            <person name="Hainaut M."/>
            <person name="Hatakka A."/>
            <person name="Henrissat B."/>
            <person name="Hilden K."/>
            <person name="Kuo R."/>
            <person name="Labutti K."/>
            <person name="Lipzen A."/>
            <person name="Makela M.R."/>
            <person name="Sandor L."/>
            <person name="Spatafora J.W."/>
            <person name="Grigoriev I.V."/>
            <person name="Hibbett D.S."/>
        </authorList>
    </citation>
    <scope>NUCLEOTIDE SEQUENCE [LARGE SCALE GENOMIC DNA]</scope>
    <source>
        <strain evidence="5 6">3A-2</strain>
    </source>
</reference>
<keyword evidence="3" id="KW-0732">Signal</keyword>
<dbReference type="GO" id="GO:0036503">
    <property type="term" value="P:ERAD pathway"/>
    <property type="evidence" value="ECO:0007669"/>
    <property type="project" value="TreeGrafter"/>
</dbReference>
<proteinExistence type="inferred from homology"/>
<keyword evidence="6" id="KW-1185">Reference proteome</keyword>
<feature type="compositionally biased region" description="Low complexity" evidence="4">
    <location>
        <begin position="1"/>
        <end position="19"/>
    </location>
</feature>
<sequence length="94" mass="10190">MFGQGHQQQHQRGSSGSPGASQWSVQSENVPCSQYLCPDSLVCVEEPSLCPCPDVQDIRCLIPDAEDERVATVVCVRGANGCADVERLARKMDI</sequence>